<comment type="caution">
    <text evidence="2">The sequence shown here is derived from an EMBL/GenBank/DDBJ whole genome shotgun (WGS) entry which is preliminary data.</text>
</comment>
<dbReference type="PANTHER" id="PTHR46825:SF9">
    <property type="entry name" value="BETA-LACTAMASE-RELATED DOMAIN-CONTAINING PROTEIN"/>
    <property type="match status" value="1"/>
</dbReference>
<organism evidence="2 3">
    <name type="scientific">Paenibacillus aurantiacus</name>
    <dbReference type="NCBI Taxonomy" id="1936118"/>
    <lineage>
        <taxon>Bacteria</taxon>
        <taxon>Bacillati</taxon>
        <taxon>Bacillota</taxon>
        <taxon>Bacilli</taxon>
        <taxon>Bacillales</taxon>
        <taxon>Paenibacillaceae</taxon>
        <taxon>Paenibacillus</taxon>
    </lineage>
</organism>
<dbReference type="InterPro" id="IPR050491">
    <property type="entry name" value="AmpC-like"/>
</dbReference>
<dbReference type="InterPro" id="IPR001466">
    <property type="entry name" value="Beta-lactam-related"/>
</dbReference>
<dbReference type="EMBL" id="JBHMDO010000042">
    <property type="protein sequence ID" value="MFB9329369.1"/>
    <property type="molecule type" value="Genomic_DNA"/>
</dbReference>
<dbReference type="PANTHER" id="PTHR46825">
    <property type="entry name" value="D-ALANYL-D-ALANINE-CARBOXYPEPTIDASE/ENDOPEPTIDASE AMPH"/>
    <property type="match status" value="1"/>
</dbReference>
<evidence type="ECO:0000313" key="2">
    <source>
        <dbReference type="EMBL" id="MFB9329369.1"/>
    </source>
</evidence>
<dbReference type="RefSeq" id="WP_377499584.1">
    <property type="nucleotide sequence ID" value="NZ_JBHMDO010000042.1"/>
</dbReference>
<keyword evidence="3" id="KW-1185">Reference proteome</keyword>
<evidence type="ECO:0000259" key="1">
    <source>
        <dbReference type="Pfam" id="PF00144"/>
    </source>
</evidence>
<name>A0ABV5KVV2_9BACL</name>
<proteinExistence type="predicted"/>
<dbReference type="InterPro" id="IPR012338">
    <property type="entry name" value="Beta-lactam/transpept-like"/>
</dbReference>
<keyword evidence="2" id="KW-0378">Hydrolase</keyword>
<dbReference type="EC" id="3.-.-.-" evidence="2"/>
<dbReference type="Gene3D" id="3.40.710.10">
    <property type="entry name" value="DD-peptidase/beta-lactamase superfamily"/>
    <property type="match status" value="1"/>
</dbReference>
<accession>A0ABV5KVV2</accession>
<dbReference type="SUPFAM" id="SSF56601">
    <property type="entry name" value="beta-lactamase/transpeptidase-like"/>
    <property type="match status" value="1"/>
</dbReference>
<dbReference type="GO" id="GO:0016787">
    <property type="term" value="F:hydrolase activity"/>
    <property type="evidence" value="ECO:0007669"/>
    <property type="project" value="UniProtKB-KW"/>
</dbReference>
<protein>
    <submittedName>
        <fullName evidence="2">Serine hydrolase domain-containing protein</fullName>
        <ecNumber evidence="2">3.-.-.-</ecNumber>
    </submittedName>
</protein>
<gene>
    <name evidence="2" type="ORF">ACFFSY_25815</name>
</gene>
<dbReference type="Pfam" id="PF00144">
    <property type="entry name" value="Beta-lactamase"/>
    <property type="match status" value="1"/>
</dbReference>
<evidence type="ECO:0000313" key="3">
    <source>
        <dbReference type="Proteomes" id="UP001589747"/>
    </source>
</evidence>
<sequence length="393" mass="43129">MWKIIGLLLGAVVLTLGVFVFVQVDFTSPKDLDRFVEAKMNKSGMTGVSIALIEDNKLERVINYGEADAEKDKPVTDETMFQIASVSKTVTATAVMQLAEQGRIGLDDDINKYLPFHVAHPKFPDTPITFRMLLAHTSGIDNNWDVYESLYTLHEGGGDSPLSLETFLSGFLVPGGKWYDEEKNYTKDRPGTTFAYSNIGYGLLGYLVEEVSGMPFPAYTQQYIFEPLGMTSTKWLHADVTDRSRLAIPYTAKNKPIVPHSFPTYPDGALKTTTTDFAKFYLAIMNGGRGGRGDHGSILTPSSIAEMFKPQADEGNQALGWSYDVLNSIYLGGAAQGKTLGHNGSDPGVLAITAFNPDAKSGVIVFFNQELDLNLRALNLHAMIKRLVEEVGM</sequence>
<reference evidence="2 3" key="1">
    <citation type="submission" date="2024-09" db="EMBL/GenBank/DDBJ databases">
        <authorList>
            <person name="Sun Q."/>
            <person name="Mori K."/>
        </authorList>
    </citation>
    <scope>NUCLEOTIDE SEQUENCE [LARGE SCALE GENOMIC DNA]</scope>
    <source>
        <strain evidence="2 3">TISTR 2452</strain>
    </source>
</reference>
<feature type="domain" description="Beta-lactamase-related" evidence="1">
    <location>
        <begin position="32"/>
        <end position="372"/>
    </location>
</feature>
<dbReference type="Proteomes" id="UP001589747">
    <property type="component" value="Unassembled WGS sequence"/>
</dbReference>